<protein>
    <submittedName>
        <fullName evidence="8">EAL domain-containing protein</fullName>
    </submittedName>
</protein>
<evidence type="ECO:0000259" key="6">
    <source>
        <dbReference type="PROSITE" id="PS50887"/>
    </source>
</evidence>
<dbReference type="InterPro" id="IPR000644">
    <property type="entry name" value="CBS_dom"/>
</dbReference>
<dbReference type="SMART" id="SM00091">
    <property type="entry name" value="PAS"/>
    <property type="match status" value="3"/>
</dbReference>
<dbReference type="InterPro" id="IPR001610">
    <property type="entry name" value="PAC"/>
</dbReference>
<dbReference type="PANTHER" id="PTHR44757">
    <property type="entry name" value="DIGUANYLATE CYCLASE DGCP"/>
    <property type="match status" value="1"/>
</dbReference>
<keyword evidence="1" id="KW-0129">CBS domain</keyword>
<keyword evidence="2" id="KW-0175">Coiled coil</keyword>
<feature type="domain" description="CBS" evidence="7">
    <location>
        <begin position="72"/>
        <end position="130"/>
    </location>
</feature>
<dbReference type="SMART" id="SM00086">
    <property type="entry name" value="PAC"/>
    <property type="match status" value="2"/>
</dbReference>
<dbReference type="PROSITE" id="PS50113">
    <property type="entry name" value="PAC"/>
    <property type="match status" value="2"/>
</dbReference>
<reference evidence="8" key="1">
    <citation type="submission" date="2022-11" db="EMBL/GenBank/DDBJ databases">
        <title>Methylomonas rapida sp. nov., Carotenoid-Producing Obligate Methanotrophs with High Growth Characteristics and Biotechnological Potential.</title>
        <authorList>
            <person name="Tikhonova E.N."/>
            <person name="Suleimanov R.Z."/>
            <person name="Miroshnikov K."/>
            <person name="Oshkin I.Y."/>
            <person name="Belova S.E."/>
            <person name="Danilova O.V."/>
            <person name="Ashikhmin A."/>
            <person name="Konopkin A."/>
            <person name="But S.Y."/>
            <person name="Khmelenina V.N."/>
            <person name="Kuznetsov N."/>
            <person name="Pimenov N.V."/>
            <person name="Dedysh S.N."/>
        </authorList>
    </citation>
    <scope>NUCLEOTIDE SEQUENCE</scope>
    <source>
        <strain evidence="8">MP1</strain>
    </source>
</reference>
<dbReference type="CDD" id="cd01948">
    <property type="entry name" value="EAL"/>
    <property type="match status" value="1"/>
</dbReference>
<dbReference type="InterPro" id="IPR043128">
    <property type="entry name" value="Rev_trsase/Diguanyl_cyclase"/>
</dbReference>
<dbReference type="SUPFAM" id="SSF141868">
    <property type="entry name" value="EAL domain-like"/>
    <property type="match status" value="1"/>
</dbReference>
<feature type="coiled-coil region" evidence="2">
    <location>
        <begin position="261"/>
        <end position="304"/>
    </location>
</feature>
<dbReference type="InterPro" id="IPR052155">
    <property type="entry name" value="Biofilm_reg_signaling"/>
</dbReference>
<evidence type="ECO:0000256" key="2">
    <source>
        <dbReference type="SAM" id="Coils"/>
    </source>
</evidence>
<feature type="domain" description="PAC" evidence="4">
    <location>
        <begin position="374"/>
        <end position="426"/>
    </location>
</feature>
<gene>
    <name evidence="8" type="ORF">NM686_000225</name>
</gene>
<dbReference type="EMBL" id="CP113517">
    <property type="protein sequence ID" value="WAR44970.1"/>
    <property type="molecule type" value="Genomic_DNA"/>
</dbReference>
<dbReference type="Pfam" id="PF00990">
    <property type="entry name" value="GGDEF"/>
    <property type="match status" value="1"/>
</dbReference>
<dbReference type="Pfam" id="PF00571">
    <property type="entry name" value="CBS"/>
    <property type="match status" value="4"/>
</dbReference>
<dbReference type="Gene3D" id="3.30.70.270">
    <property type="match status" value="1"/>
</dbReference>
<dbReference type="SUPFAM" id="SSF54631">
    <property type="entry name" value="CBS-domain pair"/>
    <property type="match status" value="2"/>
</dbReference>
<dbReference type="SUPFAM" id="SSF55073">
    <property type="entry name" value="Nucleotide cyclase"/>
    <property type="match status" value="1"/>
</dbReference>
<dbReference type="InterPro" id="IPR029787">
    <property type="entry name" value="Nucleotide_cyclase"/>
</dbReference>
<dbReference type="CDD" id="cd09836">
    <property type="entry name" value="CBS_pair_arch"/>
    <property type="match status" value="1"/>
</dbReference>
<dbReference type="NCBIfam" id="TIGR00229">
    <property type="entry name" value="sensory_box"/>
    <property type="match status" value="3"/>
</dbReference>
<feature type="domain" description="PAS" evidence="3">
    <location>
        <begin position="547"/>
        <end position="594"/>
    </location>
</feature>
<dbReference type="InterPro" id="IPR046342">
    <property type="entry name" value="CBS_dom_sf"/>
</dbReference>
<feature type="domain" description="PAS" evidence="3">
    <location>
        <begin position="427"/>
        <end position="469"/>
    </location>
</feature>
<dbReference type="PROSITE" id="PS50887">
    <property type="entry name" value="GGDEF"/>
    <property type="match status" value="1"/>
</dbReference>
<evidence type="ECO:0000256" key="1">
    <source>
        <dbReference type="PROSITE-ProRule" id="PRU00703"/>
    </source>
</evidence>
<dbReference type="InterPro" id="IPR013656">
    <property type="entry name" value="PAS_4"/>
</dbReference>
<evidence type="ECO:0000259" key="5">
    <source>
        <dbReference type="PROSITE" id="PS50883"/>
    </source>
</evidence>
<dbReference type="InterPro" id="IPR000700">
    <property type="entry name" value="PAS-assoc_C"/>
</dbReference>
<dbReference type="Proteomes" id="UP001162780">
    <property type="component" value="Chromosome"/>
</dbReference>
<dbReference type="InterPro" id="IPR001633">
    <property type="entry name" value="EAL_dom"/>
</dbReference>
<dbReference type="Pfam" id="PF00563">
    <property type="entry name" value="EAL"/>
    <property type="match status" value="1"/>
</dbReference>
<dbReference type="Pfam" id="PF13426">
    <property type="entry name" value="PAS_9"/>
    <property type="match status" value="2"/>
</dbReference>
<dbReference type="Gene3D" id="3.30.450.20">
    <property type="entry name" value="PAS domain"/>
    <property type="match status" value="3"/>
</dbReference>
<dbReference type="Gene3D" id="3.20.20.450">
    <property type="entry name" value="EAL domain"/>
    <property type="match status" value="1"/>
</dbReference>
<evidence type="ECO:0000259" key="4">
    <source>
        <dbReference type="PROSITE" id="PS50113"/>
    </source>
</evidence>
<dbReference type="NCBIfam" id="TIGR00254">
    <property type="entry name" value="GGDEF"/>
    <property type="match status" value="1"/>
</dbReference>
<feature type="domain" description="EAL" evidence="5">
    <location>
        <begin position="847"/>
        <end position="1102"/>
    </location>
</feature>
<organism evidence="8 9">
    <name type="scientific">Methylomonas rapida</name>
    <dbReference type="NCBI Taxonomy" id="2963939"/>
    <lineage>
        <taxon>Bacteria</taxon>
        <taxon>Pseudomonadati</taxon>
        <taxon>Pseudomonadota</taxon>
        <taxon>Gammaproteobacteria</taxon>
        <taxon>Methylococcales</taxon>
        <taxon>Methylococcaceae</taxon>
        <taxon>Methylomonas</taxon>
    </lineage>
</organism>
<feature type="domain" description="CBS" evidence="7">
    <location>
        <begin position="9"/>
        <end position="64"/>
    </location>
</feature>
<dbReference type="InterPro" id="IPR000160">
    <property type="entry name" value="GGDEF_dom"/>
</dbReference>
<keyword evidence="9" id="KW-1185">Reference proteome</keyword>
<dbReference type="CDD" id="cd01949">
    <property type="entry name" value="GGDEF"/>
    <property type="match status" value="1"/>
</dbReference>
<accession>A0ABY7GKE6</accession>
<proteinExistence type="predicted"/>
<dbReference type="SMART" id="SM00267">
    <property type="entry name" value="GGDEF"/>
    <property type="match status" value="1"/>
</dbReference>
<evidence type="ECO:0000259" key="7">
    <source>
        <dbReference type="PROSITE" id="PS51371"/>
    </source>
</evidence>
<feature type="domain" description="CBS" evidence="7">
    <location>
        <begin position="199"/>
        <end position="256"/>
    </location>
</feature>
<dbReference type="PROSITE" id="PS51371">
    <property type="entry name" value="CBS"/>
    <property type="match status" value="4"/>
</dbReference>
<sequence>MNKKIAQLMTRDVVQVAPEMPLSECAELMARHRISSILISENDKPVGLLTERDVVRLLSQNTPQNQAVSMLMSANPVTVRADTDYRDAYHLFVLHGIRHLVVVDGAGRLAGIVSETDFRRHAGVAEFIGLRTVATIMDRSVLLLQPDERVIDAAQKMHDRRASCAVVVKKRKPIGIVTERDMVRLYRRQAGDARVRDIMSAPVATVGPEQLVVDVVQRMQNQGIRHLVVVDGQGETLAVVGEHDVVKHTEGQYVDLLNTIIREQIVELELQQAKIDELMLRTALSEKEKQLRDLQARTENEKALLRTLIDHIPDLIFLKSTEGHYIGCNKAFAAFLGIEESALIGKTDFDFFDAQTAGSFRQLDLEVMASGHSLVNEEWVTYPDGRRECMETLKTPYCNEQGGLLGVIGISRNITSRKQSDQALRESEEKLRSLFEMSPLAIARNALDGRFIETNQAWVDMLGYTLDELNALSYWQLTPKDYDAQEAQQLESLHNTGRYGPYEKEYWHRDGWRIPVRLNGALIIGSDGQRYIWSIVEDISERKRNEEDMQLASMVYLNSAEAMMVTDADGKIITINPAFTELTGFSSEEAIGQSPRILNSGLHDRSFYEAMWQKLQSSGFWQGEIWNKRKNGEIFAEWLTINSIYKEDGCCFRRVALFSDITEKKKTEELIWTQANFDPLTSLPNRRMFNDRLSQEIKKAHRGELRLALMFIDLDHFKEVNDILGHGVGDHLLKESAKRLRACVRDTDTVARLGGDEFTIIVSGLEEAHSVDRIAQEVLSKLAGPFHLEGETLYISASIGITIYPDDTIDVEELCKNADQAMYAAKHQGRNRFSYYLPSMRNEAKRRMRLSNDLRIALEEQQFKVYYQPIVDLADGSIRKAEALIRWQHPERGLINPGEFIAIAEETGRIVEMGDWVFQQAALQVKRWRKCYRPDFQVSVNKSPVQFQNDETFYKGWIEQLRRLGLNGNSVVIEITEGLLLDNKPIVNDKLLLFRDVGIQVAIDDFGTGYSSLAYLKMYDIDYLKIDRSFIRNLRPDSSDLVVCEAIIAMAHKLGMKVIAEGVETVEQRELLRVAGCDCGQGYLFAKPLPVQAFDALLHQAKQVMAFG</sequence>
<feature type="domain" description="CBS" evidence="7">
    <location>
        <begin position="137"/>
        <end position="193"/>
    </location>
</feature>
<dbReference type="SMART" id="SM00116">
    <property type="entry name" value="CBS"/>
    <property type="match status" value="4"/>
</dbReference>
<feature type="domain" description="PAS" evidence="3">
    <location>
        <begin position="301"/>
        <end position="372"/>
    </location>
</feature>
<feature type="domain" description="GGDEF" evidence="6">
    <location>
        <begin position="705"/>
        <end position="838"/>
    </location>
</feature>
<dbReference type="PROSITE" id="PS50112">
    <property type="entry name" value="PAS"/>
    <property type="match status" value="3"/>
</dbReference>
<dbReference type="Pfam" id="PF08448">
    <property type="entry name" value="PAS_4"/>
    <property type="match status" value="1"/>
</dbReference>
<feature type="domain" description="PAC" evidence="4">
    <location>
        <begin position="500"/>
        <end position="551"/>
    </location>
</feature>
<dbReference type="InterPro" id="IPR000014">
    <property type="entry name" value="PAS"/>
</dbReference>
<dbReference type="InterPro" id="IPR035965">
    <property type="entry name" value="PAS-like_dom_sf"/>
</dbReference>
<dbReference type="InterPro" id="IPR035919">
    <property type="entry name" value="EAL_sf"/>
</dbReference>
<dbReference type="PANTHER" id="PTHR44757:SF2">
    <property type="entry name" value="BIOFILM ARCHITECTURE MAINTENANCE PROTEIN MBAA"/>
    <property type="match status" value="1"/>
</dbReference>
<evidence type="ECO:0000313" key="9">
    <source>
        <dbReference type="Proteomes" id="UP001162780"/>
    </source>
</evidence>
<dbReference type="SMART" id="SM00052">
    <property type="entry name" value="EAL"/>
    <property type="match status" value="1"/>
</dbReference>
<dbReference type="RefSeq" id="WP_255189935.1">
    <property type="nucleotide sequence ID" value="NZ_CP113517.1"/>
</dbReference>
<name>A0ABY7GKE6_9GAMM</name>
<dbReference type="SUPFAM" id="SSF55785">
    <property type="entry name" value="PYP-like sensor domain (PAS domain)"/>
    <property type="match status" value="3"/>
</dbReference>
<evidence type="ECO:0000259" key="3">
    <source>
        <dbReference type="PROSITE" id="PS50112"/>
    </source>
</evidence>
<evidence type="ECO:0000313" key="8">
    <source>
        <dbReference type="EMBL" id="WAR44970.1"/>
    </source>
</evidence>
<dbReference type="Gene3D" id="3.10.580.10">
    <property type="entry name" value="CBS-domain"/>
    <property type="match status" value="2"/>
</dbReference>
<dbReference type="CDD" id="cd00130">
    <property type="entry name" value="PAS"/>
    <property type="match status" value="3"/>
</dbReference>
<dbReference type="PROSITE" id="PS50883">
    <property type="entry name" value="EAL"/>
    <property type="match status" value="1"/>
</dbReference>